<evidence type="ECO:0000313" key="3">
    <source>
        <dbReference type="EMBL" id="AGA28718.1"/>
    </source>
</evidence>
<dbReference type="GO" id="GO:0003964">
    <property type="term" value="F:RNA-directed DNA polymerase activity"/>
    <property type="evidence" value="ECO:0007669"/>
    <property type="project" value="UniProtKB-KW"/>
</dbReference>
<dbReference type="EMBL" id="CP003364">
    <property type="protein sequence ID" value="AGA28718.1"/>
    <property type="molecule type" value="Genomic_DNA"/>
</dbReference>
<dbReference type="STRING" id="886293.Sinac_4536"/>
<evidence type="ECO:0000256" key="1">
    <source>
        <dbReference type="ARBA" id="ARBA00034120"/>
    </source>
</evidence>
<dbReference type="HOGENOM" id="CLU_470783_0_0_0"/>
<dbReference type="OrthoDB" id="9780724at2"/>
<dbReference type="PANTHER" id="PTHR34047">
    <property type="entry name" value="NUCLEAR INTRON MATURASE 1, MITOCHONDRIAL-RELATED"/>
    <property type="match status" value="1"/>
</dbReference>
<protein>
    <submittedName>
        <fullName evidence="3">Reverse transcriptase (RNA-dependent DNA polymerase)</fullName>
    </submittedName>
</protein>
<evidence type="ECO:0000313" key="4">
    <source>
        <dbReference type="Proteomes" id="UP000010798"/>
    </source>
</evidence>
<sequence>MKPDKQELKNWNEDLGKLIHIRVLNYLRREHPLAYAGARILAERIHPYILNRWTVGYVNRRVKTGRSPAYWQHSLFKGLDAAGKPEFRICLVGSPTTLLQEVWALWRISQEEVFQPGPCVFSYLWPKPNGHQIFRHFMEGYHARERAIAKAAEQLRNPYVIVLDLKGFYPNLDTELAYQRFESRVNQSAITDYEKDAVLQSAQGICRKRKKGGLPIGPPMSHVIASIYMEDVDDAMDKKFPGRYFRYVDDVALVVEREDVEHAKQFFEKTAERDKLKVNHGKTDAHEAHAWTTHVKETELKRTDYTLGELVKQLTQYLAHNPEEFEQVEEMFKHEKFAIPFTKVKANASYRPFRRLAKRIARLFGIATVSGQLNPEELLRHAQYLRQKYKNKAKELAEDGLPLGGMKRRWAVQTWRFTFNRLLYLLPRESLNQYAMLLPKIDELASTRALYDAMISGDVTELSQFPGPAVAAFAQLWSETQLDLPQIDWAAMPLWKHRDAVIMLSLYGLCKPSMDWIEQFKYRKNDYTRTALKLAAGISPQERSHDDMSFIDELESLFLAPALDIGELLRTRFDKDEDIFLPALSLGENSDDGSLFEIEGEY</sequence>
<dbReference type="AlphaFoldDB" id="L0DIS4"/>
<feature type="domain" description="Reverse transcriptase" evidence="2">
    <location>
        <begin position="1"/>
        <end position="307"/>
    </location>
</feature>
<proteinExistence type="inferred from homology"/>
<accession>L0DIS4</accession>
<dbReference type="SUPFAM" id="SSF56672">
    <property type="entry name" value="DNA/RNA polymerases"/>
    <property type="match status" value="1"/>
</dbReference>
<dbReference type="InterPro" id="IPR000477">
    <property type="entry name" value="RT_dom"/>
</dbReference>
<dbReference type="InterPro" id="IPR051083">
    <property type="entry name" value="GrpII_Intron_Splice-Mob/Def"/>
</dbReference>
<organism evidence="3 4">
    <name type="scientific">Singulisphaera acidiphila (strain ATCC BAA-1392 / DSM 18658 / VKM B-2454 / MOB10)</name>
    <dbReference type="NCBI Taxonomy" id="886293"/>
    <lineage>
        <taxon>Bacteria</taxon>
        <taxon>Pseudomonadati</taxon>
        <taxon>Planctomycetota</taxon>
        <taxon>Planctomycetia</taxon>
        <taxon>Isosphaerales</taxon>
        <taxon>Isosphaeraceae</taxon>
        <taxon>Singulisphaera</taxon>
    </lineage>
</organism>
<keyword evidence="4" id="KW-1185">Reference proteome</keyword>
<keyword evidence="3" id="KW-0695">RNA-directed DNA polymerase</keyword>
<dbReference type="CDD" id="cd01646">
    <property type="entry name" value="RT_Bac_retron_I"/>
    <property type="match status" value="1"/>
</dbReference>
<dbReference type="InterPro" id="IPR043502">
    <property type="entry name" value="DNA/RNA_pol_sf"/>
</dbReference>
<dbReference type="PROSITE" id="PS50878">
    <property type="entry name" value="RT_POL"/>
    <property type="match status" value="1"/>
</dbReference>
<comment type="similarity">
    <text evidence="1">Belongs to the bacterial reverse transcriptase family.</text>
</comment>
<keyword evidence="3" id="KW-0548">Nucleotidyltransferase</keyword>
<reference evidence="3 4" key="1">
    <citation type="submission" date="2012-02" db="EMBL/GenBank/DDBJ databases">
        <title>Complete sequence of chromosome of Singulisphaera acidiphila DSM 18658.</title>
        <authorList>
            <consortium name="US DOE Joint Genome Institute (JGI-PGF)"/>
            <person name="Lucas S."/>
            <person name="Copeland A."/>
            <person name="Lapidus A."/>
            <person name="Glavina del Rio T."/>
            <person name="Dalin E."/>
            <person name="Tice H."/>
            <person name="Bruce D."/>
            <person name="Goodwin L."/>
            <person name="Pitluck S."/>
            <person name="Peters L."/>
            <person name="Ovchinnikova G."/>
            <person name="Chertkov O."/>
            <person name="Kyrpides N."/>
            <person name="Mavromatis K."/>
            <person name="Ivanova N."/>
            <person name="Brettin T."/>
            <person name="Detter J.C."/>
            <person name="Han C."/>
            <person name="Larimer F."/>
            <person name="Land M."/>
            <person name="Hauser L."/>
            <person name="Markowitz V."/>
            <person name="Cheng J.-F."/>
            <person name="Hugenholtz P."/>
            <person name="Woyke T."/>
            <person name="Wu D."/>
            <person name="Tindall B."/>
            <person name="Pomrenke H."/>
            <person name="Brambilla E."/>
            <person name="Klenk H.-P."/>
            <person name="Eisen J.A."/>
        </authorList>
    </citation>
    <scope>NUCLEOTIDE SEQUENCE [LARGE SCALE GENOMIC DNA]</scope>
    <source>
        <strain evidence="4">ATCC BAA-1392 / DSM 18658 / VKM B-2454 / MOB10</strain>
    </source>
</reference>
<name>L0DIS4_SINAD</name>
<dbReference type="KEGG" id="saci:Sinac_4536"/>
<dbReference type="Proteomes" id="UP000010798">
    <property type="component" value="Chromosome"/>
</dbReference>
<evidence type="ECO:0000259" key="2">
    <source>
        <dbReference type="PROSITE" id="PS50878"/>
    </source>
</evidence>
<keyword evidence="3" id="KW-0808">Transferase</keyword>
<dbReference type="eggNOG" id="COG3344">
    <property type="taxonomic scope" value="Bacteria"/>
</dbReference>
<dbReference type="Pfam" id="PF00078">
    <property type="entry name" value="RVT_1"/>
    <property type="match status" value="1"/>
</dbReference>
<dbReference type="RefSeq" id="WP_015247834.1">
    <property type="nucleotide sequence ID" value="NC_019892.1"/>
</dbReference>
<gene>
    <name evidence="3" type="ordered locus">Sinac_4536</name>
</gene>